<name>A0A4Y2P906_ARAVE</name>
<dbReference type="AlphaFoldDB" id="A0A4Y2P906"/>
<evidence type="ECO:0000313" key="3">
    <source>
        <dbReference type="Proteomes" id="UP000499080"/>
    </source>
</evidence>
<keyword evidence="1" id="KW-0175">Coiled coil</keyword>
<feature type="coiled-coil region" evidence="1">
    <location>
        <begin position="15"/>
        <end position="151"/>
    </location>
</feature>
<dbReference type="OrthoDB" id="6426495at2759"/>
<gene>
    <name evidence="2" type="ORF">AVEN_121923_1</name>
</gene>
<dbReference type="EMBL" id="BGPR01010695">
    <property type="protein sequence ID" value="GBN47529.1"/>
    <property type="molecule type" value="Genomic_DNA"/>
</dbReference>
<reference evidence="2 3" key="1">
    <citation type="journal article" date="2019" name="Sci. Rep.">
        <title>Orb-weaving spider Araneus ventricosus genome elucidates the spidroin gene catalogue.</title>
        <authorList>
            <person name="Kono N."/>
            <person name="Nakamura H."/>
            <person name="Ohtoshi R."/>
            <person name="Moran D.A.P."/>
            <person name="Shinohara A."/>
            <person name="Yoshida Y."/>
            <person name="Fujiwara M."/>
            <person name="Mori M."/>
            <person name="Tomita M."/>
            <person name="Arakawa K."/>
        </authorList>
    </citation>
    <scope>NUCLEOTIDE SEQUENCE [LARGE SCALE GENOMIC DNA]</scope>
</reference>
<keyword evidence="3" id="KW-1185">Reference proteome</keyword>
<dbReference type="Proteomes" id="UP000499080">
    <property type="component" value="Unassembled WGS sequence"/>
</dbReference>
<protein>
    <submittedName>
        <fullName evidence="2">Uncharacterized protein</fullName>
    </submittedName>
</protein>
<proteinExistence type="predicted"/>
<organism evidence="2 3">
    <name type="scientific">Araneus ventricosus</name>
    <name type="common">Orbweaver spider</name>
    <name type="synonym">Epeira ventricosa</name>
    <dbReference type="NCBI Taxonomy" id="182803"/>
    <lineage>
        <taxon>Eukaryota</taxon>
        <taxon>Metazoa</taxon>
        <taxon>Ecdysozoa</taxon>
        <taxon>Arthropoda</taxon>
        <taxon>Chelicerata</taxon>
        <taxon>Arachnida</taxon>
        <taxon>Araneae</taxon>
        <taxon>Araneomorphae</taxon>
        <taxon>Entelegynae</taxon>
        <taxon>Araneoidea</taxon>
        <taxon>Araneidae</taxon>
        <taxon>Araneus</taxon>
    </lineage>
</organism>
<evidence type="ECO:0000313" key="2">
    <source>
        <dbReference type="EMBL" id="GBN47529.1"/>
    </source>
</evidence>
<sequence>MGVFEENLTMDREQLRTAKRDIDVLNRTMDKLRTNLNERESQLNQQEAQRKRLEASQKGELLEQLKLIDHHKAQLAIREKRIKSLTTDLEQTNEKLAFSRRQLRSKRIENAVLSEEFQKWKKSLGINTENMKSLKLKLNSAETSKSVLQSELKFTRSQYFSVLKERNKLLAQRKQMDSVIEYREMENNLLNNRQEYLRNNLKMKDEQIEKIAKLRRLAWAKQ</sequence>
<comment type="caution">
    <text evidence="2">The sequence shown here is derived from an EMBL/GenBank/DDBJ whole genome shotgun (WGS) entry which is preliminary data.</text>
</comment>
<evidence type="ECO:0000256" key="1">
    <source>
        <dbReference type="SAM" id="Coils"/>
    </source>
</evidence>
<accession>A0A4Y2P906</accession>